<evidence type="ECO:0000256" key="1">
    <source>
        <dbReference type="ARBA" id="ARBA00022737"/>
    </source>
</evidence>
<dbReference type="SMART" id="SM00360">
    <property type="entry name" value="RRM"/>
    <property type="match status" value="2"/>
</dbReference>
<accession>A0A067K906</accession>
<keyword evidence="1" id="KW-0677">Repeat</keyword>
<reference evidence="7 8" key="1">
    <citation type="journal article" date="2014" name="PLoS ONE">
        <title>Global Analysis of Gene Expression Profiles in Physic Nut (Jatropha curcas L.) Seedlings Exposed to Salt Stress.</title>
        <authorList>
            <person name="Zhang L."/>
            <person name="Zhang C."/>
            <person name="Wu P."/>
            <person name="Chen Y."/>
            <person name="Li M."/>
            <person name="Jiang H."/>
            <person name="Wu G."/>
        </authorList>
    </citation>
    <scope>NUCLEOTIDE SEQUENCE [LARGE SCALE GENOMIC DNA]</scope>
    <source>
        <strain evidence="8">cv. GZQX0401</strain>
        <tissue evidence="7">Young leaves</tissue>
    </source>
</reference>
<proteinExistence type="predicted"/>
<dbReference type="OrthoDB" id="410044at2759"/>
<feature type="compositionally biased region" description="Basic residues" evidence="4">
    <location>
        <begin position="49"/>
        <end position="65"/>
    </location>
</feature>
<sequence length="587" mass="66547">MERQREEPHHYHRHHRPNYSDQQEQLLNYYQHQHQLPHAQQHQLPHPQQHQHAHPQQHQHAHPHQHQYFNPQDPFAGQSQDHQFNYHNNHDNHSSNGTNSQPRSVEPNESFGGSGGGGLFSSNDRKRGRYLSGRVSSPDHMDDAVSVKLYVAPIVRTATDEEIRPLFEPHGSVVEVIFPKDKRSGQQQGYCFVKYATKEEADRAIRALNGQYIVPGEVAPIKVRYADGERERFGKVERDRLGKGEREHPGGGEFVDKLYVGGINKQASKQDIEEVFSPYGHVEDVYIARDALKQSRGCAFIRFSHRDMAVAAMKALNGTFTMKGCDQPLTVRFADPKKRRTGEFRGNYGFGGQNFGPCSQEPMMRPAPNFGDSIGVCNLPNPSYPVQEISINSQSQAFPHTIQPAIGAPHIIEQPIPPVRQPPTQLSQIPLQQTQASQKCLQPPQEAVSEMMKYTHNLEQQETLQIPLESQWTESNTLAVSVTSAAPAVPASPQTADPQECDWSEHSCPDGYKYYYNCTTCESRWEKPDEFTLFQQQLQKQKLPISRQQPCSLSASFCGEELDHTQKDLDHLQIQSETRPVIDPVCI</sequence>
<dbReference type="InterPro" id="IPR001202">
    <property type="entry name" value="WW_dom"/>
</dbReference>
<dbReference type="AlphaFoldDB" id="A0A067K906"/>
<dbReference type="PROSITE" id="PS50102">
    <property type="entry name" value="RRM"/>
    <property type="match status" value="2"/>
</dbReference>
<dbReference type="Gene3D" id="2.20.70.10">
    <property type="match status" value="1"/>
</dbReference>
<keyword evidence="2 3" id="KW-0694">RNA-binding</keyword>
<evidence type="ECO:0000256" key="2">
    <source>
        <dbReference type="ARBA" id="ARBA00022884"/>
    </source>
</evidence>
<dbReference type="EMBL" id="KK914782">
    <property type="protein sequence ID" value="KDP28284.1"/>
    <property type="molecule type" value="Genomic_DNA"/>
</dbReference>
<feature type="domain" description="WW" evidence="5">
    <location>
        <begin position="497"/>
        <end position="530"/>
    </location>
</feature>
<protein>
    <recommendedName>
        <fullName evidence="9">Flowering time control protein FCA</fullName>
    </recommendedName>
</protein>
<gene>
    <name evidence="7" type="ORF">JCGZ_14055</name>
</gene>
<dbReference type="SUPFAM" id="SSF51045">
    <property type="entry name" value="WW domain"/>
    <property type="match status" value="1"/>
</dbReference>
<dbReference type="InterPro" id="IPR036020">
    <property type="entry name" value="WW_dom_sf"/>
</dbReference>
<feature type="compositionally biased region" description="Low complexity" evidence="4">
    <location>
        <begin position="35"/>
        <end position="48"/>
    </location>
</feature>
<evidence type="ECO:0000313" key="7">
    <source>
        <dbReference type="EMBL" id="KDP28284.1"/>
    </source>
</evidence>
<evidence type="ECO:0008006" key="9">
    <source>
        <dbReference type="Google" id="ProtNLM"/>
    </source>
</evidence>
<feature type="domain" description="RRM" evidence="6">
    <location>
        <begin position="256"/>
        <end position="336"/>
    </location>
</feature>
<dbReference type="Proteomes" id="UP000027138">
    <property type="component" value="Unassembled WGS sequence"/>
</dbReference>
<evidence type="ECO:0000313" key="8">
    <source>
        <dbReference type="Proteomes" id="UP000027138"/>
    </source>
</evidence>
<dbReference type="InterPro" id="IPR012677">
    <property type="entry name" value="Nucleotide-bd_a/b_plait_sf"/>
</dbReference>
<feature type="region of interest" description="Disordered" evidence="4">
    <location>
        <begin position="35"/>
        <end position="138"/>
    </location>
</feature>
<evidence type="ECO:0000256" key="3">
    <source>
        <dbReference type="PROSITE-ProRule" id="PRU00176"/>
    </source>
</evidence>
<keyword evidence="8" id="KW-1185">Reference proteome</keyword>
<dbReference type="GO" id="GO:0003723">
    <property type="term" value="F:RNA binding"/>
    <property type="evidence" value="ECO:0007669"/>
    <property type="project" value="UniProtKB-UniRule"/>
</dbReference>
<dbReference type="PANTHER" id="PTHR24012">
    <property type="entry name" value="RNA BINDING PROTEIN"/>
    <property type="match status" value="1"/>
</dbReference>
<feature type="domain" description="RRM" evidence="6">
    <location>
        <begin position="147"/>
        <end position="228"/>
    </location>
</feature>
<dbReference type="CDD" id="cd00201">
    <property type="entry name" value="WW"/>
    <property type="match status" value="1"/>
</dbReference>
<evidence type="ECO:0000256" key="4">
    <source>
        <dbReference type="SAM" id="MobiDB-lite"/>
    </source>
</evidence>
<dbReference type="InterPro" id="IPR035979">
    <property type="entry name" value="RBD_domain_sf"/>
</dbReference>
<dbReference type="PROSITE" id="PS50020">
    <property type="entry name" value="WW_DOMAIN_2"/>
    <property type="match status" value="1"/>
</dbReference>
<dbReference type="SMART" id="SM00456">
    <property type="entry name" value="WW"/>
    <property type="match status" value="1"/>
</dbReference>
<dbReference type="SUPFAM" id="SSF54928">
    <property type="entry name" value="RNA-binding domain, RBD"/>
    <property type="match status" value="2"/>
</dbReference>
<organism evidence="7 8">
    <name type="scientific">Jatropha curcas</name>
    <name type="common">Barbados nut</name>
    <dbReference type="NCBI Taxonomy" id="180498"/>
    <lineage>
        <taxon>Eukaryota</taxon>
        <taxon>Viridiplantae</taxon>
        <taxon>Streptophyta</taxon>
        <taxon>Embryophyta</taxon>
        <taxon>Tracheophyta</taxon>
        <taxon>Spermatophyta</taxon>
        <taxon>Magnoliopsida</taxon>
        <taxon>eudicotyledons</taxon>
        <taxon>Gunneridae</taxon>
        <taxon>Pentapetalae</taxon>
        <taxon>rosids</taxon>
        <taxon>fabids</taxon>
        <taxon>Malpighiales</taxon>
        <taxon>Euphorbiaceae</taxon>
        <taxon>Crotonoideae</taxon>
        <taxon>Jatropheae</taxon>
        <taxon>Jatropha</taxon>
    </lineage>
</organism>
<dbReference type="Gene3D" id="3.30.70.330">
    <property type="match status" value="2"/>
</dbReference>
<dbReference type="InterPro" id="IPR000504">
    <property type="entry name" value="RRM_dom"/>
</dbReference>
<dbReference type="Pfam" id="PF00397">
    <property type="entry name" value="WW"/>
    <property type="match status" value="1"/>
</dbReference>
<evidence type="ECO:0000259" key="6">
    <source>
        <dbReference type="PROSITE" id="PS50102"/>
    </source>
</evidence>
<dbReference type="STRING" id="180498.A0A067K906"/>
<name>A0A067K906_JATCU</name>
<dbReference type="PROSITE" id="PS01159">
    <property type="entry name" value="WW_DOMAIN_1"/>
    <property type="match status" value="1"/>
</dbReference>
<evidence type="ECO:0000259" key="5">
    <source>
        <dbReference type="PROSITE" id="PS50020"/>
    </source>
</evidence>
<dbReference type="Pfam" id="PF00076">
    <property type="entry name" value="RRM_1"/>
    <property type="match status" value="2"/>
</dbReference>